<organism evidence="2">
    <name type="scientific">marine sediment metagenome</name>
    <dbReference type="NCBI Taxonomy" id="412755"/>
    <lineage>
        <taxon>unclassified sequences</taxon>
        <taxon>metagenomes</taxon>
        <taxon>ecological metagenomes</taxon>
    </lineage>
</organism>
<accession>X0WBI5</accession>
<dbReference type="SUPFAM" id="SSF55021">
    <property type="entry name" value="ACT-like"/>
    <property type="match status" value="1"/>
</dbReference>
<proteinExistence type="predicted"/>
<sequence length="77" mass="8669">MAKRQMKLTFPSEMITEPVIYNLGRDFRIVTNIRRADIAGECGWVVLELEGSDEDIERGLAWVTAKGVEVETVDGEL</sequence>
<feature type="domain" description="NIL" evidence="1">
    <location>
        <begin position="2"/>
        <end position="73"/>
    </location>
</feature>
<evidence type="ECO:0000313" key="2">
    <source>
        <dbReference type="EMBL" id="GAG21938.1"/>
    </source>
</evidence>
<gene>
    <name evidence="2" type="ORF">S01H1_60604</name>
</gene>
<dbReference type="Gene3D" id="3.30.70.260">
    <property type="match status" value="1"/>
</dbReference>
<dbReference type="Pfam" id="PF09383">
    <property type="entry name" value="NIL"/>
    <property type="match status" value="1"/>
</dbReference>
<dbReference type="InterPro" id="IPR018449">
    <property type="entry name" value="NIL_domain"/>
</dbReference>
<dbReference type="AlphaFoldDB" id="X0WBI5"/>
<dbReference type="InterPro" id="IPR045865">
    <property type="entry name" value="ACT-like_dom_sf"/>
</dbReference>
<evidence type="ECO:0000259" key="1">
    <source>
        <dbReference type="SMART" id="SM00930"/>
    </source>
</evidence>
<name>X0WBI5_9ZZZZ</name>
<dbReference type="SMART" id="SM00930">
    <property type="entry name" value="NIL"/>
    <property type="match status" value="1"/>
</dbReference>
<dbReference type="EMBL" id="BARS01039701">
    <property type="protein sequence ID" value="GAG21938.1"/>
    <property type="molecule type" value="Genomic_DNA"/>
</dbReference>
<protein>
    <recommendedName>
        <fullName evidence="1">NIL domain-containing protein</fullName>
    </recommendedName>
</protein>
<reference evidence="2" key="1">
    <citation type="journal article" date="2014" name="Front. Microbiol.">
        <title>High frequency of phylogenetically diverse reductive dehalogenase-homologous genes in deep subseafloor sedimentary metagenomes.</title>
        <authorList>
            <person name="Kawai M."/>
            <person name="Futagami T."/>
            <person name="Toyoda A."/>
            <person name="Takaki Y."/>
            <person name="Nishi S."/>
            <person name="Hori S."/>
            <person name="Arai W."/>
            <person name="Tsubouchi T."/>
            <person name="Morono Y."/>
            <person name="Uchiyama I."/>
            <person name="Ito T."/>
            <person name="Fujiyama A."/>
            <person name="Inagaki F."/>
            <person name="Takami H."/>
        </authorList>
    </citation>
    <scope>NUCLEOTIDE SEQUENCE</scope>
    <source>
        <strain evidence="2">Expedition CK06-06</strain>
    </source>
</reference>
<comment type="caution">
    <text evidence="2">The sequence shown here is derived from an EMBL/GenBank/DDBJ whole genome shotgun (WGS) entry which is preliminary data.</text>
</comment>